<evidence type="ECO:0000313" key="5">
    <source>
        <dbReference type="EMBL" id="KAG2182174.1"/>
    </source>
</evidence>
<dbReference type="GO" id="GO:0043161">
    <property type="term" value="P:proteasome-mediated ubiquitin-dependent protein catabolic process"/>
    <property type="evidence" value="ECO:0007669"/>
    <property type="project" value="TreeGrafter"/>
</dbReference>
<organism evidence="5 6">
    <name type="scientific">Mortierella isabellina</name>
    <name type="common">Filamentous fungus</name>
    <name type="synonym">Umbelopsis isabellina</name>
    <dbReference type="NCBI Taxonomy" id="91625"/>
    <lineage>
        <taxon>Eukaryota</taxon>
        <taxon>Fungi</taxon>
        <taxon>Fungi incertae sedis</taxon>
        <taxon>Mucoromycota</taxon>
        <taxon>Mucoromycotina</taxon>
        <taxon>Umbelopsidomycetes</taxon>
        <taxon>Umbelopsidales</taxon>
        <taxon>Umbelopsidaceae</taxon>
        <taxon>Umbelopsis</taxon>
    </lineage>
</organism>
<keyword evidence="2" id="KW-0677">Repeat</keyword>
<dbReference type="PRINTS" id="PR00320">
    <property type="entry name" value="GPROTEINBRPT"/>
</dbReference>
<sequence length="402" mass="45121">MRMNATILLTGDCNSLSEFSTTMNKFARHSEFKVVATLRYGDISSSSSIVSAIEFDRDDEYFATAGVTKKIKIFEYGNIEDEQRNDDDHKSEDGSLSYSDSQSGLERTEDKWRTPSLTNYGGDAGYIGRSRQNHKTKPLTSDSYSCLSWNSYIKNQMASSDYEGVVSIWDAATGQLMQSFDEHKRRTWSVDYSKVDPTLLASGSDDSTVKIWSINQHNSVCTIEKNANICCVKFLPTSSQYVAMGSADHHIHYYDLRNTKEPVSIFRGHRKAVSYVKWLNENELVSASTDSTLKLWNVHTNECVRTYTGHVNEKNFVGLSTNNDWISCGSENNAVYTYYKSVRSPLACVKFGGFDALTVSCYGHTTDEDDPSQFVSSVCWKRNSNTLLSANSQGTIKVLTLV</sequence>
<dbReference type="Pfam" id="PF00400">
    <property type="entry name" value="WD40"/>
    <property type="match status" value="4"/>
</dbReference>
<feature type="region of interest" description="Disordered" evidence="4">
    <location>
        <begin position="82"/>
        <end position="116"/>
    </location>
</feature>
<dbReference type="SUPFAM" id="SSF50978">
    <property type="entry name" value="WD40 repeat-like"/>
    <property type="match status" value="1"/>
</dbReference>
<keyword evidence="1 3" id="KW-0853">WD repeat</keyword>
<dbReference type="InterPro" id="IPR036322">
    <property type="entry name" value="WD40_repeat_dom_sf"/>
</dbReference>
<dbReference type="PROSITE" id="PS00678">
    <property type="entry name" value="WD_REPEATS_1"/>
    <property type="match status" value="1"/>
</dbReference>
<evidence type="ECO:0000256" key="3">
    <source>
        <dbReference type="PROSITE-ProRule" id="PRU00221"/>
    </source>
</evidence>
<dbReference type="PANTHER" id="PTHR44080">
    <property type="entry name" value="E3 UBIQUITIN-PROTEIN LIGASE COP1"/>
    <property type="match status" value="1"/>
</dbReference>
<feature type="repeat" description="WD" evidence="3">
    <location>
        <begin position="180"/>
        <end position="222"/>
    </location>
</feature>
<dbReference type="PROSITE" id="PS50294">
    <property type="entry name" value="WD_REPEATS_REGION"/>
    <property type="match status" value="2"/>
</dbReference>
<dbReference type="EMBL" id="JAEPQZ010000004">
    <property type="protein sequence ID" value="KAG2182174.1"/>
    <property type="molecule type" value="Genomic_DNA"/>
</dbReference>
<dbReference type="InterPro" id="IPR001680">
    <property type="entry name" value="WD40_rpt"/>
</dbReference>
<dbReference type="PANTHER" id="PTHR44080:SF1">
    <property type="entry name" value="E3 UBIQUITIN-PROTEIN LIGASE COP1"/>
    <property type="match status" value="1"/>
</dbReference>
<feature type="repeat" description="WD" evidence="3">
    <location>
        <begin position="266"/>
        <end position="306"/>
    </location>
</feature>
<name>A0A8H7PWZ6_MORIS</name>
<dbReference type="InterPro" id="IPR042755">
    <property type="entry name" value="COP1"/>
</dbReference>
<dbReference type="InterPro" id="IPR019775">
    <property type="entry name" value="WD40_repeat_CS"/>
</dbReference>
<reference evidence="5" key="1">
    <citation type="submission" date="2020-12" db="EMBL/GenBank/DDBJ databases">
        <title>Metabolic potential, ecology and presence of endohyphal bacteria is reflected in genomic diversity of Mucoromycotina.</title>
        <authorList>
            <person name="Muszewska A."/>
            <person name="Okrasinska A."/>
            <person name="Steczkiewicz K."/>
            <person name="Drgas O."/>
            <person name="Orlowska M."/>
            <person name="Perlinska-Lenart U."/>
            <person name="Aleksandrzak-Piekarczyk T."/>
            <person name="Szatraj K."/>
            <person name="Zielenkiewicz U."/>
            <person name="Pilsyk S."/>
            <person name="Malc E."/>
            <person name="Mieczkowski P."/>
            <person name="Kruszewska J.S."/>
            <person name="Biernat P."/>
            <person name="Pawlowska J."/>
        </authorList>
    </citation>
    <scope>NUCLEOTIDE SEQUENCE</scope>
    <source>
        <strain evidence="5">WA0000067209</strain>
    </source>
</reference>
<dbReference type="InterPro" id="IPR015943">
    <property type="entry name" value="WD40/YVTN_repeat-like_dom_sf"/>
</dbReference>
<evidence type="ECO:0000256" key="4">
    <source>
        <dbReference type="SAM" id="MobiDB-lite"/>
    </source>
</evidence>
<dbReference type="Gene3D" id="2.130.10.10">
    <property type="entry name" value="YVTN repeat-like/Quinoprotein amine dehydrogenase"/>
    <property type="match status" value="1"/>
</dbReference>
<feature type="compositionally biased region" description="Polar residues" evidence="4">
    <location>
        <begin position="94"/>
        <end position="105"/>
    </location>
</feature>
<dbReference type="GO" id="GO:0061630">
    <property type="term" value="F:ubiquitin protein ligase activity"/>
    <property type="evidence" value="ECO:0007669"/>
    <property type="project" value="InterPro"/>
</dbReference>
<dbReference type="OrthoDB" id="273771at2759"/>
<dbReference type="Proteomes" id="UP000654370">
    <property type="component" value="Unassembled WGS sequence"/>
</dbReference>
<evidence type="ECO:0000313" key="6">
    <source>
        <dbReference type="Proteomes" id="UP000654370"/>
    </source>
</evidence>
<proteinExistence type="predicted"/>
<dbReference type="InterPro" id="IPR020472">
    <property type="entry name" value="WD40_PAC1"/>
</dbReference>
<evidence type="ECO:0000256" key="1">
    <source>
        <dbReference type="ARBA" id="ARBA00022574"/>
    </source>
</evidence>
<protein>
    <submittedName>
        <fullName evidence="5">Uncharacterized protein</fullName>
    </submittedName>
</protein>
<accession>A0A8H7PWZ6</accession>
<gene>
    <name evidence="5" type="ORF">INT43_007101</name>
</gene>
<dbReference type="AlphaFoldDB" id="A0A8H7PWZ6"/>
<keyword evidence="6" id="KW-1185">Reference proteome</keyword>
<dbReference type="SMART" id="SM00320">
    <property type="entry name" value="WD40"/>
    <property type="match status" value="7"/>
</dbReference>
<evidence type="ECO:0000256" key="2">
    <source>
        <dbReference type="ARBA" id="ARBA00022737"/>
    </source>
</evidence>
<comment type="caution">
    <text evidence="5">The sequence shown here is derived from an EMBL/GenBank/DDBJ whole genome shotgun (WGS) entry which is preliminary data.</text>
</comment>
<dbReference type="PROSITE" id="PS50082">
    <property type="entry name" value="WD_REPEATS_2"/>
    <property type="match status" value="2"/>
</dbReference>